<dbReference type="RefSeq" id="WP_130109629.1">
    <property type="nucleotide sequence ID" value="NZ_CP035806.1"/>
</dbReference>
<protein>
    <submittedName>
        <fullName evidence="1">Uncharacterized protein</fullName>
    </submittedName>
</protein>
<gene>
    <name evidence="1" type="ORF">EVS81_06265</name>
</gene>
<proteinExistence type="predicted"/>
<dbReference type="EMBL" id="CP035806">
    <property type="protein sequence ID" value="QBE48493.1"/>
    <property type="molecule type" value="Genomic_DNA"/>
</dbReference>
<dbReference type="Proteomes" id="UP000289260">
    <property type="component" value="Chromosome"/>
</dbReference>
<dbReference type="AlphaFoldDB" id="A0A4P6KE70"/>
<organism evidence="1 2">
    <name type="scientific">Leucobacter triazinivorans</name>
    <dbReference type="NCBI Taxonomy" id="1784719"/>
    <lineage>
        <taxon>Bacteria</taxon>
        <taxon>Bacillati</taxon>
        <taxon>Actinomycetota</taxon>
        <taxon>Actinomycetes</taxon>
        <taxon>Micrococcales</taxon>
        <taxon>Microbacteriaceae</taxon>
        <taxon>Leucobacter</taxon>
    </lineage>
</organism>
<dbReference type="SUPFAM" id="SSF56349">
    <property type="entry name" value="DNA breaking-rejoining enzymes"/>
    <property type="match status" value="1"/>
</dbReference>
<evidence type="ECO:0000313" key="2">
    <source>
        <dbReference type="Proteomes" id="UP000289260"/>
    </source>
</evidence>
<dbReference type="GO" id="GO:0003677">
    <property type="term" value="F:DNA binding"/>
    <property type="evidence" value="ECO:0007669"/>
    <property type="project" value="InterPro"/>
</dbReference>
<dbReference type="KEGG" id="ltr:EVS81_06265"/>
<name>A0A4P6KE70_9MICO</name>
<sequence length="584" mass="65989">MSPARGPNGPLSPPLPCTACGVKPAAWLTPRIDFCYDCIPGGPFTPPACSKCGSAEYYSQGLCAHCHPGSPGFIGSCRDCLAWGVYRRHNWRCWKCRWWFTHYPQGECISCHREVTIGEQGYCRLCLETARYHQRLGEPLDLDTARKYGQQLFLASVNDSRQPAELHLPMAMSIREALKVISTPPPEPASHQPVLFHIDPDPERLRQRSNEIRLRDITSRTDHFLYPRAREYAWSKRQTNQVRRTLKVLQLVFPGANLRFRASDILSMRRYDDGSNIRSTIEVLEDAGLLTDDRVPSFTKLFERKTHALPEPMRSQLELWRDIMVDGSKTPPRRQPRDTMTVKGQMYGILPAITRWVEEGRTSLAGISTEDILAALPDDPSRRHAMMLGFRSLFTILHGRKLVFTVPTKAIPLRGPRRNLPLPMEPTAIRDALTNPDPAIALAVSLVAFHALMTSQVQHIKLTDIIDGRLRMPDGRFIPLAKPVLVRLAAWLDHRAKRWPETKNPYMLVTTQTAPRLSPPSRNFPWKKAGVTAQALRTDRILYEVEQTGGDVRRICDLFGISVETALGYSHTSTGPQNIMADSA</sequence>
<accession>A0A4P6KE70</accession>
<dbReference type="OrthoDB" id="3216692at2"/>
<keyword evidence="2" id="KW-1185">Reference proteome</keyword>
<reference evidence="1 2" key="1">
    <citation type="submission" date="2019-02" db="EMBL/GenBank/DDBJ databases">
        <authorList>
            <person name="Sun L."/>
            <person name="Pan D."/>
            <person name="Wu X."/>
        </authorList>
    </citation>
    <scope>NUCLEOTIDE SEQUENCE [LARGE SCALE GENOMIC DNA]</scope>
    <source>
        <strain evidence="1 2">JW-1</strain>
    </source>
</reference>
<evidence type="ECO:0000313" key="1">
    <source>
        <dbReference type="EMBL" id="QBE48493.1"/>
    </source>
</evidence>
<dbReference type="InterPro" id="IPR011010">
    <property type="entry name" value="DNA_brk_join_enz"/>
</dbReference>